<evidence type="ECO:0008006" key="3">
    <source>
        <dbReference type="Google" id="ProtNLM"/>
    </source>
</evidence>
<gene>
    <name evidence="1" type="ORF">FF011L_39770</name>
</gene>
<dbReference type="Proteomes" id="UP000320672">
    <property type="component" value="Chromosome"/>
</dbReference>
<dbReference type="KEGG" id="rml:FF011L_39770"/>
<keyword evidence="2" id="KW-1185">Reference proteome</keyword>
<proteinExistence type="predicted"/>
<accession>A0A517MJZ0</accession>
<evidence type="ECO:0000313" key="1">
    <source>
        <dbReference type="EMBL" id="QDS95184.1"/>
    </source>
</evidence>
<protein>
    <recommendedName>
        <fullName evidence="3">GxxExxY protein</fullName>
    </recommendedName>
</protein>
<reference evidence="1 2" key="1">
    <citation type="submission" date="2019-02" db="EMBL/GenBank/DDBJ databases">
        <title>Deep-cultivation of Planctomycetes and their phenomic and genomic characterization uncovers novel biology.</title>
        <authorList>
            <person name="Wiegand S."/>
            <person name="Jogler M."/>
            <person name="Boedeker C."/>
            <person name="Pinto D."/>
            <person name="Vollmers J."/>
            <person name="Rivas-Marin E."/>
            <person name="Kohn T."/>
            <person name="Peeters S.H."/>
            <person name="Heuer A."/>
            <person name="Rast P."/>
            <person name="Oberbeckmann S."/>
            <person name="Bunk B."/>
            <person name="Jeske O."/>
            <person name="Meyerdierks A."/>
            <person name="Storesund J.E."/>
            <person name="Kallscheuer N."/>
            <person name="Luecker S."/>
            <person name="Lage O.M."/>
            <person name="Pohl T."/>
            <person name="Merkel B.J."/>
            <person name="Hornburger P."/>
            <person name="Mueller R.-W."/>
            <person name="Bruemmer F."/>
            <person name="Labrenz M."/>
            <person name="Spormann A.M."/>
            <person name="Op den Camp H."/>
            <person name="Overmann J."/>
            <person name="Amann R."/>
            <person name="Jetten M.S.M."/>
            <person name="Mascher T."/>
            <person name="Medema M.H."/>
            <person name="Devos D.P."/>
            <person name="Kaster A.-K."/>
            <person name="Ovreas L."/>
            <person name="Rohde M."/>
            <person name="Galperin M.Y."/>
            <person name="Jogler C."/>
        </authorList>
    </citation>
    <scope>NUCLEOTIDE SEQUENCE [LARGE SCALE GENOMIC DNA]</scope>
    <source>
        <strain evidence="1 2">FF011L</strain>
    </source>
</reference>
<dbReference type="Pfam" id="PF13366">
    <property type="entry name" value="PDDEXK_3"/>
    <property type="match status" value="1"/>
</dbReference>
<sequence>MPVKCEYVMERASAEAFAKLDYLVMGQAFKCHNQFGRLADERIYERNLVARLVEIPVSTARQVPVVVSHRSFRKMYFLDLIVSRLGLYELKTVTGLNNEHVAQLLNYLYLLDLPRGKLINFRSPKVQSRFVNAPLSREQRTSFSIKKDRFNGDPYLLDMTLEMVRDLGTALTSSLYQEVLVALLGGEDAAIAMLPMKANGIPLGKQRFHLASPSEGLCVTCFRHIPVDYEYQVRSLLRHSPLTATQWINIDSGSVTFKTIRV</sequence>
<dbReference type="InterPro" id="IPR026350">
    <property type="entry name" value="GxxExxY"/>
</dbReference>
<dbReference type="NCBIfam" id="TIGR04256">
    <property type="entry name" value="GxxExxY"/>
    <property type="match status" value="1"/>
</dbReference>
<dbReference type="RefSeq" id="WP_145353158.1">
    <property type="nucleotide sequence ID" value="NZ_CP036262.1"/>
</dbReference>
<organism evidence="1 2">
    <name type="scientific">Roseimaritima multifibrata</name>
    <dbReference type="NCBI Taxonomy" id="1930274"/>
    <lineage>
        <taxon>Bacteria</taxon>
        <taxon>Pseudomonadati</taxon>
        <taxon>Planctomycetota</taxon>
        <taxon>Planctomycetia</taxon>
        <taxon>Pirellulales</taxon>
        <taxon>Pirellulaceae</taxon>
        <taxon>Roseimaritima</taxon>
    </lineage>
</organism>
<dbReference type="EMBL" id="CP036262">
    <property type="protein sequence ID" value="QDS95184.1"/>
    <property type="molecule type" value="Genomic_DNA"/>
</dbReference>
<dbReference type="OrthoDB" id="274592at2"/>
<dbReference type="AlphaFoldDB" id="A0A517MJZ0"/>
<name>A0A517MJZ0_9BACT</name>
<evidence type="ECO:0000313" key="2">
    <source>
        <dbReference type="Proteomes" id="UP000320672"/>
    </source>
</evidence>